<evidence type="ECO:0000256" key="2">
    <source>
        <dbReference type="ARBA" id="ARBA00023242"/>
    </source>
</evidence>
<evidence type="ECO:0000313" key="4">
    <source>
        <dbReference type="EMBL" id="WMV12692.1"/>
    </source>
</evidence>
<feature type="chain" id="PRO_5042188323" evidence="3">
    <location>
        <begin position="17"/>
        <end position="215"/>
    </location>
</feature>
<feature type="signal peptide" evidence="3">
    <location>
        <begin position="1"/>
        <end position="16"/>
    </location>
</feature>
<feature type="non-terminal residue" evidence="4">
    <location>
        <position position="215"/>
    </location>
</feature>
<proteinExistence type="predicted"/>
<keyword evidence="2" id="KW-0539">Nucleus</keyword>
<protein>
    <submittedName>
        <fullName evidence="4">Uncharacterized protein</fullName>
    </submittedName>
</protein>
<dbReference type="GO" id="GO:0003677">
    <property type="term" value="F:DNA binding"/>
    <property type="evidence" value="ECO:0007669"/>
    <property type="project" value="InterPro"/>
</dbReference>
<keyword evidence="3" id="KW-0732">Signal</keyword>
<dbReference type="GO" id="GO:0005730">
    <property type="term" value="C:nucleolus"/>
    <property type="evidence" value="ECO:0007669"/>
    <property type="project" value="InterPro"/>
</dbReference>
<evidence type="ECO:0000256" key="1">
    <source>
        <dbReference type="ARBA" id="ARBA00004123"/>
    </source>
</evidence>
<accession>A0AAF0PXK6</accession>
<organism evidence="4 5">
    <name type="scientific">Solanum verrucosum</name>
    <dbReference type="NCBI Taxonomy" id="315347"/>
    <lineage>
        <taxon>Eukaryota</taxon>
        <taxon>Viridiplantae</taxon>
        <taxon>Streptophyta</taxon>
        <taxon>Embryophyta</taxon>
        <taxon>Tracheophyta</taxon>
        <taxon>Spermatophyta</taxon>
        <taxon>Magnoliopsida</taxon>
        <taxon>eudicotyledons</taxon>
        <taxon>Gunneridae</taxon>
        <taxon>Pentapetalae</taxon>
        <taxon>asterids</taxon>
        <taxon>lamiids</taxon>
        <taxon>Solanales</taxon>
        <taxon>Solanaceae</taxon>
        <taxon>Solanoideae</taxon>
        <taxon>Solaneae</taxon>
        <taxon>Solanum</taxon>
    </lineage>
</organism>
<dbReference type="EMBL" id="CP133612">
    <property type="protein sequence ID" value="WMV12692.1"/>
    <property type="molecule type" value="Genomic_DNA"/>
</dbReference>
<dbReference type="AlphaFoldDB" id="A0AAF0PXK6"/>
<gene>
    <name evidence="4" type="ORF">MTR67_006077</name>
</gene>
<dbReference type="PANTHER" id="PTHR13213">
    <property type="entry name" value="MYB-BINDING PROTEIN 1A FAMILY MEMBER"/>
    <property type="match status" value="1"/>
</dbReference>
<name>A0AAF0PXK6_SOLVR</name>
<dbReference type="GO" id="GO:0006355">
    <property type="term" value="P:regulation of DNA-templated transcription"/>
    <property type="evidence" value="ECO:0007669"/>
    <property type="project" value="InterPro"/>
</dbReference>
<dbReference type="InterPro" id="IPR007015">
    <property type="entry name" value="DNA_pol_V/MYBBP1A"/>
</dbReference>
<keyword evidence="5" id="KW-1185">Reference proteome</keyword>
<comment type="subcellular location">
    <subcellularLocation>
        <location evidence="1">Nucleus</location>
    </subcellularLocation>
</comment>
<reference evidence="4" key="1">
    <citation type="submission" date="2023-08" db="EMBL/GenBank/DDBJ databases">
        <title>A de novo genome assembly of Solanum verrucosum Schlechtendal, a Mexican diploid species geographically isolated from the other diploid A-genome species in potato relatives.</title>
        <authorList>
            <person name="Hosaka K."/>
        </authorList>
    </citation>
    <scope>NUCLEOTIDE SEQUENCE</scope>
    <source>
        <tissue evidence="4">Young leaves</tissue>
    </source>
</reference>
<dbReference type="PANTHER" id="PTHR13213:SF2">
    <property type="entry name" value="MYB-BINDING PROTEIN 1A"/>
    <property type="match status" value="1"/>
</dbReference>
<evidence type="ECO:0000313" key="5">
    <source>
        <dbReference type="Proteomes" id="UP001234989"/>
    </source>
</evidence>
<evidence type="ECO:0000256" key="3">
    <source>
        <dbReference type="SAM" id="SignalP"/>
    </source>
</evidence>
<dbReference type="Proteomes" id="UP001234989">
    <property type="component" value="Chromosome 1"/>
</dbReference>
<sequence>MYKTSLFALLLELCSEFEHIPTCDLSLKRIHCKLAIVSNHLYCVVRASKNQLTKKSSEAQVGSKDCGITLSSEGPRYSGQRGSGWDDGLNNFASLWDLQLGGFLHPDRQGFALGMAVLVCAVPYMNVDVLLKSTVELLEISSSMRVRDCLKGHLFAYGDFARSGKLILEWISDKNIPYSKELVGSRLFGNKDTDVAVDVYVCGKHGLPSVQAAER</sequence>